<evidence type="ECO:0000256" key="2">
    <source>
        <dbReference type="ARBA" id="ARBA00022884"/>
    </source>
</evidence>
<reference evidence="7" key="1">
    <citation type="submission" date="2021-07" db="EMBL/GenBank/DDBJ databases">
        <authorList>
            <person name="Durling M."/>
        </authorList>
    </citation>
    <scope>NUCLEOTIDE SEQUENCE</scope>
</reference>
<proteinExistence type="predicted"/>
<dbReference type="AlphaFoldDB" id="A0A9N9Q7B7"/>
<sequence length="536" mass="59017">MVKAVETKKCKTSVAESGAEKVKKPKKVESSPVVAKKRKAADDEAVLAVKKPKKSAKTTSTEDSIGKANGKSKPAKSTKPTAIVETEVIVESEPQAADADQDEGDVSEIDDQTEALLQGFESDSDEEMQNAANEDAYVAGQDIPVPKLTKSQKKKMQAALADAESQKPGVIYVGRIPHGFYEHGMKEYFKQFGTILNLRLSRNRKTGRSKHYAFVQFESAEVATIVSKTMDNYLMFGHLLKVKMVPNDQISPDLWKGANKRFKTVPWNKMEGRKLKAPASEKVWDARVERAEERRNKKAAKLLEIGYEFEAPKLKSAKGLAQEHLEAPAVVEAEPEAVKEDVEDVKENPVVETTTKPRNKNKRKAAEEAPIVDDAIIANSGKEANKPKKNKKAKTVDTKTVVEEIVPVVETPVEEPTKPKKKGKKSKVEEEVVVAPEEAVEAVEESAKPKKKAKKAKKAKVADSAEILDETPSTEPATKPKKGKKSKITETTEVTVTETPADLPEKKVKAKKVKVVEDTVVPEEKVKKTRKGRKSV</sequence>
<feature type="compositionally biased region" description="Basic residues" evidence="5">
    <location>
        <begin position="449"/>
        <end position="459"/>
    </location>
</feature>
<dbReference type="InterPro" id="IPR035979">
    <property type="entry name" value="RBD_domain_sf"/>
</dbReference>
<comment type="subcellular location">
    <subcellularLocation>
        <location evidence="1">Nucleus</location>
        <location evidence="1">Nucleolus</location>
    </subcellularLocation>
</comment>
<feature type="region of interest" description="Disordered" evidence="5">
    <location>
        <begin position="1"/>
        <end position="107"/>
    </location>
</feature>
<gene>
    <name evidence="7" type="ORF">HYALB_00006013</name>
</gene>
<keyword evidence="2 4" id="KW-0694">RNA-binding</keyword>
<evidence type="ECO:0000313" key="7">
    <source>
        <dbReference type="EMBL" id="CAG8976516.1"/>
    </source>
</evidence>
<protein>
    <recommendedName>
        <fullName evidence="6">RRM domain-containing protein</fullName>
    </recommendedName>
</protein>
<accession>A0A9N9Q7B7</accession>
<dbReference type="EMBL" id="CAJVRM010000180">
    <property type="protein sequence ID" value="CAG8976516.1"/>
    <property type="molecule type" value="Genomic_DNA"/>
</dbReference>
<dbReference type="SUPFAM" id="SSF54928">
    <property type="entry name" value="RNA-binding domain, RBD"/>
    <property type="match status" value="1"/>
</dbReference>
<dbReference type="CDD" id="cd12307">
    <property type="entry name" value="RRM_NIFK_like"/>
    <property type="match status" value="1"/>
</dbReference>
<dbReference type="PROSITE" id="PS50102">
    <property type="entry name" value="RRM"/>
    <property type="match status" value="1"/>
</dbReference>
<keyword evidence="8" id="KW-1185">Reference proteome</keyword>
<dbReference type="GO" id="GO:0005730">
    <property type="term" value="C:nucleolus"/>
    <property type="evidence" value="ECO:0007669"/>
    <property type="project" value="UniProtKB-SubCell"/>
</dbReference>
<dbReference type="Gene3D" id="3.30.70.330">
    <property type="match status" value="1"/>
</dbReference>
<feature type="domain" description="RRM" evidence="6">
    <location>
        <begin position="169"/>
        <end position="247"/>
    </location>
</feature>
<feature type="compositionally biased region" description="Basic and acidic residues" evidence="5">
    <location>
        <begin position="336"/>
        <end position="349"/>
    </location>
</feature>
<comment type="caution">
    <text evidence="7">The sequence shown here is derived from an EMBL/GenBank/DDBJ whole genome shotgun (WGS) entry which is preliminary data.</text>
</comment>
<organism evidence="7 8">
    <name type="scientific">Hymenoscyphus albidus</name>
    <dbReference type="NCBI Taxonomy" id="595503"/>
    <lineage>
        <taxon>Eukaryota</taxon>
        <taxon>Fungi</taxon>
        <taxon>Dikarya</taxon>
        <taxon>Ascomycota</taxon>
        <taxon>Pezizomycotina</taxon>
        <taxon>Leotiomycetes</taxon>
        <taxon>Helotiales</taxon>
        <taxon>Helotiaceae</taxon>
        <taxon>Hymenoscyphus</taxon>
    </lineage>
</organism>
<dbReference type="GO" id="GO:0003723">
    <property type="term" value="F:RNA binding"/>
    <property type="evidence" value="ECO:0007669"/>
    <property type="project" value="UniProtKB-UniRule"/>
</dbReference>
<feature type="region of interest" description="Disordered" evidence="5">
    <location>
        <begin position="335"/>
        <end position="499"/>
    </location>
</feature>
<dbReference type="InterPro" id="IPR000504">
    <property type="entry name" value="RRM_dom"/>
</dbReference>
<name>A0A9N9Q7B7_9HELO</name>
<evidence type="ECO:0000313" key="8">
    <source>
        <dbReference type="Proteomes" id="UP000701801"/>
    </source>
</evidence>
<dbReference type="OrthoDB" id="21467at2759"/>
<evidence type="ECO:0000259" key="6">
    <source>
        <dbReference type="PROSITE" id="PS50102"/>
    </source>
</evidence>
<keyword evidence="3" id="KW-0539">Nucleus</keyword>
<dbReference type="SMART" id="SM00360">
    <property type="entry name" value="RRM"/>
    <property type="match status" value="1"/>
</dbReference>
<feature type="compositionally biased region" description="Low complexity" evidence="5">
    <location>
        <begin position="489"/>
        <end position="499"/>
    </location>
</feature>
<evidence type="ECO:0000256" key="1">
    <source>
        <dbReference type="ARBA" id="ARBA00004604"/>
    </source>
</evidence>
<evidence type="ECO:0000256" key="4">
    <source>
        <dbReference type="PROSITE-ProRule" id="PRU00176"/>
    </source>
</evidence>
<dbReference type="Pfam" id="PF00076">
    <property type="entry name" value="RRM_1"/>
    <property type="match status" value="1"/>
</dbReference>
<dbReference type="PANTHER" id="PTHR46754">
    <property type="entry name" value="MKI67 FHA DOMAIN-INTERACTING NUCLEOLAR PHOSPHOPROTEIN"/>
    <property type="match status" value="1"/>
</dbReference>
<evidence type="ECO:0000256" key="3">
    <source>
        <dbReference type="ARBA" id="ARBA00023242"/>
    </source>
</evidence>
<dbReference type="Proteomes" id="UP000701801">
    <property type="component" value="Unassembled WGS sequence"/>
</dbReference>
<evidence type="ECO:0000256" key="5">
    <source>
        <dbReference type="SAM" id="MobiDB-lite"/>
    </source>
</evidence>
<dbReference type="InterPro" id="IPR012677">
    <property type="entry name" value="Nucleotide-bd_a/b_plait_sf"/>
</dbReference>